<name>A0A4Q7Z289_9BACT</name>
<dbReference type="InterPro" id="IPR007372">
    <property type="entry name" value="Lipid/polyisoprenoid-bd_YceI"/>
</dbReference>
<dbReference type="SUPFAM" id="SSF101874">
    <property type="entry name" value="YceI-like"/>
    <property type="match status" value="1"/>
</dbReference>
<evidence type="ECO:0000259" key="2">
    <source>
        <dbReference type="SMART" id="SM00867"/>
    </source>
</evidence>
<dbReference type="PANTHER" id="PTHR34406:SF1">
    <property type="entry name" value="PROTEIN YCEI"/>
    <property type="match status" value="1"/>
</dbReference>
<proteinExistence type="predicted"/>
<dbReference type="EMBL" id="SHKW01000001">
    <property type="protein sequence ID" value="RZU43665.1"/>
    <property type="molecule type" value="Genomic_DNA"/>
</dbReference>
<dbReference type="Proteomes" id="UP000292958">
    <property type="component" value="Unassembled WGS sequence"/>
</dbReference>
<dbReference type="Pfam" id="PF04264">
    <property type="entry name" value="YceI"/>
    <property type="match status" value="1"/>
</dbReference>
<gene>
    <name evidence="3" type="ORF">BDD14_5359</name>
</gene>
<dbReference type="SMART" id="SM00867">
    <property type="entry name" value="YceI"/>
    <property type="match status" value="1"/>
</dbReference>
<feature type="chain" id="PRO_5020833396" evidence="1">
    <location>
        <begin position="23"/>
        <end position="190"/>
    </location>
</feature>
<sequence>MKTFVRSFVVALPLLFASSLLAQHQTFTVSPESSDVSFTLGGSDHGTHGTFHVKNGSIDFDRSAPQMSGSVVVAAGSGKTGNDSRDKKMTDTVLDAPHFADVSFVPQSYQGMITPTGDSTIQVTGTFTLHGTSHNLTVPMQIHIDGANCTAKTHFIVPYVKWGLKDPSVFILKVAKEVDVNLTLVGHLSN</sequence>
<comment type="caution">
    <text evidence="3">The sequence shown here is derived from an EMBL/GenBank/DDBJ whole genome shotgun (WGS) entry which is preliminary data.</text>
</comment>
<protein>
    <submittedName>
        <fullName evidence="3">YceI-like domain-containing protein</fullName>
    </submittedName>
</protein>
<reference evidence="3 4" key="1">
    <citation type="submission" date="2019-02" db="EMBL/GenBank/DDBJ databases">
        <title>Genomic Encyclopedia of Archaeal and Bacterial Type Strains, Phase II (KMG-II): from individual species to whole genera.</title>
        <authorList>
            <person name="Goeker M."/>
        </authorList>
    </citation>
    <scope>NUCLEOTIDE SEQUENCE [LARGE SCALE GENOMIC DNA]</scope>
    <source>
        <strain evidence="3 4">DSM 18101</strain>
    </source>
</reference>
<dbReference type="OrthoDB" id="117551at2"/>
<feature type="signal peptide" evidence="1">
    <location>
        <begin position="1"/>
        <end position="22"/>
    </location>
</feature>
<evidence type="ECO:0000313" key="4">
    <source>
        <dbReference type="Proteomes" id="UP000292958"/>
    </source>
</evidence>
<keyword evidence="1" id="KW-0732">Signal</keyword>
<evidence type="ECO:0000256" key="1">
    <source>
        <dbReference type="SAM" id="SignalP"/>
    </source>
</evidence>
<feature type="domain" description="Lipid/polyisoprenoid-binding YceI-like" evidence="2">
    <location>
        <begin position="26"/>
        <end position="187"/>
    </location>
</feature>
<dbReference type="Gene3D" id="2.40.128.110">
    <property type="entry name" value="Lipid/polyisoprenoid-binding, YceI-like"/>
    <property type="match status" value="1"/>
</dbReference>
<dbReference type="AlphaFoldDB" id="A0A4Q7Z289"/>
<accession>A0A4Q7Z289</accession>
<dbReference type="PANTHER" id="PTHR34406">
    <property type="entry name" value="PROTEIN YCEI"/>
    <property type="match status" value="1"/>
</dbReference>
<dbReference type="RefSeq" id="WP_130422394.1">
    <property type="nucleotide sequence ID" value="NZ_SHKW01000001.1"/>
</dbReference>
<dbReference type="InterPro" id="IPR036761">
    <property type="entry name" value="TTHA0802/YceI-like_sf"/>
</dbReference>
<organism evidence="3 4">
    <name type="scientific">Edaphobacter modestus</name>
    <dbReference type="NCBI Taxonomy" id="388466"/>
    <lineage>
        <taxon>Bacteria</taxon>
        <taxon>Pseudomonadati</taxon>
        <taxon>Acidobacteriota</taxon>
        <taxon>Terriglobia</taxon>
        <taxon>Terriglobales</taxon>
        <taxon>Acidobacteriaceae</taxon>
        <taxon>Edaphobacter</taxon>
    </lineage>
</organism>
<evidence type="ECO:0000313" key="3">
    <source>
        <dbReference type="EMBL" id="RZU43665.1"/>
    </source>
</evidence>
<keyword evidence="4" id="KW-1185">Reference proteome</keyword>